<dbReference type="InterPro" id="IPR006530">
    <property type="entry name" value="YD"/>
</dbReference>
<feature type="region of interest" description="Disordered" evidence="2">
    <location>
        <begin position="119"/>
        <end position="162"/>
    </location>
</feature>
<comment type="caution">
    <text evidence="5">The sequence shown here is derived from an EMBL/GenBank/DDBJ whole genome shotgun (WGS) entry which is preliminary data.</text>
</comment>
<keyword evidence="1" id="KW-0677">Repeat</keyword>
<evidence type="ECO:0000259" key="3">
    <source>
        <dbReference type="Pfam" id="PF20148"/>
    </source>
</evidence>
<feature type="domain" description="Teneurin-like YD-shell" evidence="4">
    <location>
        <begin position="1177"/>
        <end position="1311"/>
    </location>
</feature>
<gene>
    <name evidence="5" type="ORF">CG710_021415</name>
</gene>
<dbReference type="CDD" id="cd20745">
    <property type="entry name" value="FIX_RhsA_AHH_HNH-like"/>
    <property type="match status" value="1"/>
</dbReference>
<evidence type="ECO:0000313" key="5">
    <source>
        <dbReference type="EMBL" id="RDY26815.1"/>
    </source>
</evidence>
<feature type="domain" description="Teneurin-like YD-shell" evidence="4">
    <location>
        <begin position="430"/>
        <end position="575"/>
    </location>
</feature>
<feature type="non-terminal residue" evidence="5">
    <location>
        <position position="1322"/>
    </location>
</feature>
<feature type="non-terminal residue" evidence="5">
    <location>
        <position position="1"/>
    </location>
</feature>
<protein>
    <submittedName>
        <fullName evidence="5">Type IV secretion protein Rhs</fullName>
    </submittedName>
</protein>
<feature type="domain" description="DUF6531" evidence="3">
    <location>
        <begin position="186"/>
        <end position="260"/>
    </location>
</feature>
<dbReference type="NCBIfam" id="TIGR01643">
    <property type="entry name" value="YD_repeat_2x"/>
    <property type="match status" value="8"/>
</dbReference>
<evidence type="ECO:0000256" key="1">
    <source>
        <dbReference type="ARBA" id="ARBA00022737"/>
    </source>
</evidence>
<dbReference type="PANTHER" id="PTHR32305">
    <property type="match status" value="1"/>
</dbReference>
<evidence type="ECO:0000313" key="6">
    <source>
        <dbReference type="Proteomes" id="UP000216411"/>
    </source>
</evidence>
<feature type="compositionally biased region" description="Basic and acidic residues" evidence="2">
    <location>
        <begin position="120"/>
        <end position="153"/>
    </location>
</feature>
<dbReference type="Pfam" id="PF20148">
    <property type="entry name" value="DUF6531"/>
    <property type="match status" value="1"/>
</dbReference>
<accession>A0A371J270</accession>
<evidence type="ECO:0000256" key="2">
    <source>
        <dbReference type="SAM" id="MobiDB-lite"/>
    </source>
</evidence>
<dbReference type="InterPro" id="IPR056823">
    <property type="entry name" value="TEN-like_YD-shell"/>
</dbReference>
<feature type="domain" description="Teneurin-like YD-shell" evidence="4">
    <location>
        <begin position="968"/>
        <end position="1104"/>
    </location>
</feature>
<proteinExistence type="predicted"/>
<evidence type="ECO:0000259" key="4">
    <source>
        <dbReference type="Pfam" id="PF25023"/>
    </source>
</evidence>
<sequence>AANLVNAGISLARGDYMGAAISAGTAALSLIPGANTAVGAAKAAITTGKMAKTVKKIGTVIKVAKMLSSGASNLNLVLTTGMAVWDIGTAISNGTFDMNDPQCRQDVMSIIQASSNVAKSKVENSKKKGEDGKERFKTRGEKEAERQQRKETSKQNIQKAKDTVNNVKKNAKAKLDEYSANRCKNGEPIDMVTGSYLIEQCDMLINDITGSTAIERTYESLLSEEDSPVGKGWTLSIFSHADIEDEKIEILLPDQHTETFLKTAEGYRNRRGGTTRLCLTEEREGYRLTNKTAKTSWFYDREGRLLSITDRNGNQTRYEYNQDTLTKISFASGQSLMLSWEKDKLVSMKDCIGRTVEYRYQDDYLIAVTMVNEKTETYGYDTRGRVNEITDANGITYVHNEYDHKGRVTKQSLSNGQEYILLYEEDNRVNTYLAPNNGKEIKYHYNLLKQLVKTEYEDGTFEEYGYDAWENRVWEKDRNENETRQEYDESGHLLRRSEPSGLTLYYEYDESGNCIHKWDNAKMDSRYTYDLAGNLIEEIQKVDDNRSRSYHFTYDAYGRITSFEDPNGNRESYEYGHLFGEEQIYVNANGEKTSYTYDAAGRLMTRTDADGTSRYAYNHYDLLCQATNPLGHTSRYVYDGVLDLVQVVPPNLYKETMGAESGDRYQYDAFHHQTMHIDAVGGVYALLLDGEGNPVKEIHPNAYQKEDKDGEGIQNHYDSGDHKYKIEYPDGGIRRIWYDANGNIKKVCNPTQYEEKTDKGPGYQYQYDSTNRLIQITGPEGEILHQYTYDLAGNLVKAVHGKNCLAVNTQRDNTQGNDTKEGNAKETTETIGELYSYNSLGWLTQSRTPMEYRDETVWYQFIQYEYDLAGNLIKEKRYRDYQTKESQEGETHIISYGYDKQDRLIKVSDCTGAVLQYAYDKKGRRTLEKRRINQSTEQIMRYFYDEGGRLIRVLKRADLSGCGKEAVSVRYEYDKNGNQTRIQLPSGGEILREYDAADRLITETHKEKKSKIHNTTHFAYDKAGNLIEITDNQGRKTKIEYDLLNREIRRTERDGGVTRQFYDTDGQLVKVIRPKEYEAEKEAGAGIIYTYDAKGQLLSILRPDGKLKESRVYDTDGNLIQTHDGTGSGASFWYDLGGRRTRIETKGKATGSYTYDAFGNITGLTDGAGNRTEYVLDQWGRIIEIKKADKSHEHYRYDYAGNITESIDGEGNRTTYEYNVGNRLSVLTDPMGETEQYYYDEEERLCKKIDKNKTETAYTYNLYGNLLSRRANEWLERYEYTPEGLLNAAISGGMRYSYAYDEMGRLTKKTASGRTLLSLTYD</sequence>
<name>A0A371J270_9FIRM</name>
<dbReference type="Pfam" id="PF25023">
    <property type="entry name" value="TEN_YD-shell"/>
    <property type="match status" value="4"/>
</dbReference>
<feature type="domain" description="Teneurin-like YD-shell" evidence="4">
    <location>
        <begin position="735"/>
        <end position="958"/>
    </location>
</feature>
<dbReference type="Gene3D" id="2.180.10.10">
    <property type="entry name" value="RHS repeat-associated core"/>
    <property type="match status" value="3"/>
</dbReference>
<keyword evidence="6" id="KW-1185">Reference proteome</keyword>
<organism evidence="5 6">
    <name type="scientific">Lachnotalea glycerini</name>
    <dbReference type="NCBI Taxonomy" id="1763509"/>
    <lineage>
        <taxon>Bacteria</taxon>
        <taxon>Bacillati</taxon>
        <taxon>Bacillota</taxon>
        <taxon>Clostridia</taxon>
        <taxon>Lachnospirales</taxon>
        <taxon>Lachnospiraceae</taxon>
        <taxon>Lachnotalea</taxon>
    </lineage>
</organism>
<dbReference type="InterPro" id="IPR050708">
    <property type="entry name" value="T6SS_VgrG/RHS"/>
</dbReference>
<dbReference type="InterPro" id="IPR045351">
    <property type="entry name" value="DUF6531"/>
</dbReference>
<dbReference type="InterPro" id="IPR031325">
    <property type="entry name" value="RHS_repeat"/>
</dbReference>
<dbReference type="Pfam" id="PF05593">
    <property type="entry name" value="RHS_repeat"/>
    <property type="match status" value="2"/>
</dbReference>
<reference evidence="5 6" key="1">
    <citation type="journal article" date="2017" name="Genome Announc.">
        <title>Draft Genome Sequence of a Sporulating and Motile Strain of Lachnotalea glycerini Isolated from Water in Quebec City, Canada.</title>
        <authorList>
            <person name="Maheux A.F."/>
            <person name="Boudreau D.K."/>
            <person name="Berube E."/>
            <person name="Boissinot M."/>
            <person name="Raymond F."/>
            <person name="Brodeur S."/>
            <person name="Corbeil J."/>
            <person name="Isabel S."/>
            <person name="Omar R.F."/>
            <person name="Bergeron M.G."/>
        </authorList>
    </citation>
    <scope>NUCLEOTIDE SEQUENCE [LARGE SCALE GENOMIC DNA]</scope>
    <source>
        <strain evidence="5 6">CCRI-19302</strain>
    </source>
</reference>
<dbReference type="EMBL" id="NOKA02000132">
    <property type="protein sequence ID" value="RDY26815.1"/>
    <property type="molecule type" value="Genomic_DNA"/>
</dbReference>
<dbReference type="PANTHER" id="PTHR32305:SF15">
    <property type="entry name" value="PROTEIN RHSA-RELATED"/>
    <property type="match status" value="1"/>
</dbReference>
<dbReference type="Proteomes" id="UP000216411">
    <property type="component" value="Unassembled WGS sequence"/>
</dbReference>
<dbReference type="SUPFAM" id="SSF69304">
    <property type="entry name" value="Tricorn protease N-terminal domain"/>
    <property type="match status" value="1"/>
</dbReference>